<name>A0ACB9SN56_HOLOL</name>
<keyword evidence="2" id="KW-1185">Reference proteome</keyword>
<sequence>MKQNEKNKQAAKIIKKDLKTAKSREPTFKKKKKKGKTNNIEDETTQESDTFSVQNSESDLILSSDEEKDLELNSIQEDDYCIVKVYGKSQDIFRLYVAKWKYCYLDLPSINFQTLTRHQPRPRSQTEQWSRSYPSDVPSEASDLEDRAFFERPTPPISPTGLQSVDTMDRRLGEMEATQRLESPTTRYPRSAAPGWRRTPHSLSGIDQTQPTVGGNRIFASLLDRVLDNSDRRQYGMGWVGRMFGRSTRKSIIQDEKIQEQLDDMEDYRPMFTYWVTTVQILVLVISLICYGFGPFGLDLHARSGQVLVTSLSLQQVDYMEPANFWFGPRAGDLIHLGAKFAPCMRVDSKILQQIEKTRAKERETACCIRNDDSGCVQSSQADCSKTISTWKKWSAGDSGPGGRISGSVCGLDPKFCDAPASVHPYEWPDDITKWPICRKKANNPMLPTKKAGGAKDKIAEHMVCEVIGHPCCIGIHGQCRITTREYCDFVRGTFHEEASLCSQVCYRLYI</sequence>
<evidence type="ECO:0000313" key="2">
    <source>
        <dbReference type="Proteomes" id="UP001056778"/>
    </source>
</evidence>
<reference evidence="1" key="1">
    <citation type="submission" date="2022-04" db="EMBL/GenBank/DDBJ databases">
        <title>Chromosome-scale genome assembly of Holotrichia oblita Faldermann.</title>
        <authorList>
            <person name="Rongchong L."/>
        </authorList>
    </citation>
    <scope>NUCLEOTIDE SEQUENCE</scope>
    <source>
        <strain evidence="1">81SQS9</strain>
    </source>
</reference>
<dbReference type="Proteomes" id="UP001056778">
    <property type="component" value="Chromosome 8"/>
</dbReference>
<proteinExistence type="predicted"/>
<comment type="caution">
    <text evidence="1">The sequence shown here is derived from an EMBL/GenBank/DDBJ whole genome shotgun (WGS) entry which is preliminary data.</text>
</comment>
<accession>A0ACB9SN56</accession>
<dbReference type="EMBL" id="CM043022">
    <property type="protein sequence ID" value="KAI4456748.1"/>
    <property type="molecule type" value="Genomic_DNA"/>
</dbReference>
<evidence type="ECO:0000313" key="1">
    <source>
        <dbReference type="EMBL" id="KAI4456748.1"/>
    </source>
</evidence>
<organism evidence="1 2">
    <name type="scientific">Holotrichia oblita</name>
    <name type="common">Chafer beetle</name>
    <dbReference type="NCBI Taxonomy" id="644536"/>
    <lineage>
        <taxon>Eukaryota</taxon>
        <taxon>Metazoa</taxon>
        <taxon>Ecdysozoa</taxon>
        <taxon>Arthropoda</taxon>
        <taxon>Hexapoda</taxon>
        <taxon>Insecta</taxon>
        <taxon>Pterygota</taxon>
        <taxon>Neoptera</taxon>
        <taxon>Endopterygota</taxon>
        <taxon>Coleoptera</taxon>
        <taxon>Polyphaga</taxon>
        <taxon>Scarabaeiformia</taxon>
        <taxon>Scarabaeidae</taxon>
        <taxon>Melolonthinae</taxon>
        <taxon>Holotrichia</taxon>
    </lineage>
</organism>
<gene>
    <name evidence="1" type="ORF">MML48_8g00002504</name>
</gene>
<protein>
    <submittedName>
        <fullName evidence="1">Inactive rhomboid protein</fullName>
    </submittedName>
</protein>